<evidence type="ECO:0000259" key="7">
    <source>
        <dbReference type="PROSITE" id="PS51900"/>
    </source>
</evidence>
<dbReference type="GO" id="GO:0006310">
    <property type="term" value="P:DNA recombination"/>
    <property type="evidence" value="ECO:0007669"/>
    <property type="project" value="UniProtKB-KW"/>
</dbReference>
<dbReference type="InterPro" id="IPR004107">
    <property type="entry name" value="Integrase_SAM-like_N"/>
</dbReference>
<evidence type="ECO:0000259" key="6">
    <source>
        <dbReference type="PROSITE" id="PS51898"/>
    </source>
</evidence>
<evidence type="ECO:0000256" key="5">
    <source>
        <dbReference type="PROSITE-ProRule" id="PRU01248"/>
    </source>
</evidence>
<dbReference type="InterPro" id="IPR010998">
    <property type="entry name" value="Integrase_recombinase_N"/>
</dbReference>
<keyword evidence="2" id="KW-0229">DNA integration</keyword>
<dbReference type="SUPFAM" id="SSF56349">
    <property type="entry name" value="DNA breaking-rejoining enzymes"/>
    <property type="match status" value="1"/>
</dbReference>
<dbReference type="InterPro" id="IPR011010">
    <property type="entry name" value="DNA_brk_join_enz"/>
</dbReference>
<dbReference type="PANTHER" id="PTHR30349">
    <property type="entry name" value="PHAGE INTEGRASE-RELATED"/>
    <property type="match status" value="1"/>
</dbReference>
<dbReference type="PROSITE" id="PS51900">
    <property type="entry name" value="CB"/>
    <property type="match status" value="1"/>
</dbReference>
<feature type="domain" description="Core-binding (CB)" evidence="7">
    <location>
        <begin position="46"/>
        <end position="124"/>
    </location>
</feature>
<evidence type="ECO:0000313" key="8">
    <source>
        <dbReference type="EMBL" id="RNM33531.1"/>
    </source>
</evidence>
<evidence type="ECO:0000256" key="1">
    <source>
        <dbReference type="ARBA" id="ARBA00008857"/>
    </source>
</evidence>
<comment type="caution">
    <text evidence="8">The sequence shown here is derived from an EMBL/GenBank/DDBJ whole genome shotgun (WGS) entry which is preliminary data.</text>
</comment>
<comment type="similarity">
    <text evidence="1">Belongs to the 'phage' integrase family.</text>
</comment>
<gene>
    <name evidence="8" type="ORF">DMP05_08300</name>
</gene>
<dbReference type="InterPro" id="IPR050090">
    <property type="entry name" value="Tyrosine_recombinase_XerCD"/>
</dbReference>
<dbReference type="Gene3D" id="1.10.150.130">
    <property type="match status" value="1"/>
</dbReference>
<dbReference type="GO" id="GO:0015074">
    <property type="term" value="P:DNA integration"/>
    <property type="evidence" value="ECO:0007669"/>
    <property type="project" value="UniProtKB-KW"/>
</dbReference>
<dbReference type="PANTHER" id="PTHR30349:SF64">
    <property type="entry name" value="PROPHAGE INTEGRASE INTD-RELATED"/>
    <property type="match status" value="1"/>
</dbReference>
<dbReference type="AlphaFoldDB" id="A0A3N0I937"/>
<accession>A0A3N0I937</accession>
<evidence type="ECO:0008006" key="10">
    <source>
        <dbReference type="Google" id="ProtNLM"/>
    </source>
</evidence>
<dbReference type="Pfam" id="PF14659">
    <property type="entry name" value="Phage_int_SAM_3"/>
    <property type="match status" value="1"/>
</dbReference>
<evidence type="ECO:0000256" key="4">
    <source>
        <dbReference type="ARBA" id="ARBA00023172"/>
    </source>
</evidence>
<dbReference type="GO" id="GO:0003677">
    <property type="term" value="F:DNA binding"/>
    <property type="evidence" value="ECO:0007669"/>
    <property type="project" value="UniProtKB-UniRule"/>
</dbReference>
<keyword evidence="3 5" id="KW-0238">DNA-binding</keyword>
<dbReference type="EMBL" id="QIBZ01000016">
    <property type="protein sequence ID" value="RNM33531.1"/>
    <property type="molecule type" value="Genomic_DNA"/>
</dbReference>
<keyword evidence="4" id="KW-0233">DNA recombination</keyword>
<proteinExistence type="inferred from homology"/>
<dbReference type="Pfam" id="PF00589">
    <property type="entry name" value="Phage_integrase"/>
    <property type="match status" value="1"/>
</dbReference>
<feature type="domain" description="Tyr recombinase" evidence="6">
    <location>
        <begin position="146"/>
        <end position="325"/>
    </location>
</feature>
<protein>
    <recommendedName>
        <fullName evidence="10">Site-specific integrase</fullName>
    </recommendedName>
</protein>
<dbReference type="InterPro" id="IPR013762">
    <property type="entry name" value="Integrase-like_cat_sf"/>
</dbReference>
<dbReference type="InterPro" id="IPR002104">
    <property type="entry name" value="Integrase_catalytic"/>
</dbReference>
<reference evidence="9" key="1">
    <citation type="submission" date="2018-05" db="EMBL/GenBank/DDBJ databases">
        <title>Genome Sequencing of selected type strains of the family Eggerthellaceae.</title>
        <authorList>
            <person name="Danylec N."/>
            <person name="Stoll D.A."/>
            <person name="Doetsch A."/>
            <person name="Huch M."/>
        </authorList>
    </citation>
    <scope>NUCLEOTIDE SEQUENCE [LARGE SCALE GENOMIC DNA]</scope>
    <source>
        <strain evidence="9">DSM 22006</strain>
    </source>
</reference>
<name>A0A3N0I937_9ACTN</name>
<evidence type="ECO:0000256" key="2">
    <source>
        <dbReference type="ARBA" id="ARBA00022908"/>
    </source>
</evidence>
<dbReference type="PROSITE" id="PS51898">
    <property type="entry name" value="TYR_RECOMBINASE"/>
    <property type="match status" value="1"/>
</dbReference>
<keyword evidence="9" id="KW-1185">Reference proteome</keyword>
<dbReference type="CDD" id="cd01189">
    <property type="entry name" value="INT_ICEBs1_C_like"/>
    <property type="match status" value="1"/>
</dbReference>
<dbReference type="Proteomes" id="UP000271472">
    <property type="component" value="Unassembled WGS sequence"/>
</dbReference>
<sequence length="333" mass="37820">MRLCGRGHARGRCNVMPLRAEKIPDVFGAGMPLCVWDFSDAKGFEMLFSEAATMYMSDKSKRLRGTTLEGYESALRCHLLPMWGAREVEEITFEELQAWVDGFEKPGAAEKAYKTFRQVYRWVLRRRQLRIWDVTQGIELPKKPPVRRPTLTADEERETLRGIVGQPFEAAVLLGAALGLRRCEACAVRIEDIDWRSGWVHVRRGLHVVKGEEVETGCKTKLSDRRLKLPRFALERLRKIRGSRRSGRLCALDPNAVSRRFRSFCRRHGLPHVPMTCLRHSWATISLEHGASIEDIAVSLGHTTVNTAMGHYLQSFRTVVARASDAYTAAMAV</sequence>
<dbReference type="InterPro" id="IPR044068">
    <property type="entry name" value="CB"/>
</dbReference>
<organism evidence="8 9">
    <name type="scientific">Slackia isoflavoniconvertens</name>
    <dbReference type="NCBI Taxonomy" id="572010"/>
    <lineage>
        <taxon>Bacteria</taxon>
        <taxon>Bacillati</taxon>
        <taxon>Actinomycetota</taxon>
        <taxon>Coriobacteriia</taxon>
        <taxon>Eggerthellales</taxon>
        <taxon>Eggerthellaceae</taxon>
        <taxon>Slackia</taxon>
    </lineage>
</organism>
<dbReference type="Gene3D" id="1.10.443.10">
    <property type="entry name" value="Intergrase catalytic core"/>
    <property type="match status" value="1"/>
</dbReference>
<evidence type="ECO:0000256" key="3">
    <source>
        <dbReference type="ARBA" id="ARBA00023125"/>
    </source>
</evidence>
<evidence type="ECO:0000313" key="9">
    <source>
        <dbReference type="Proteomes" id="UP000271472"/>
    </source>
</evidence>